<evidence type="ECO:0000313" key="1">
    <source>
        <dbReference type="EMBL" id="WEK54976.1"/>
    </source>
</evidence>
<dbReference type="Proteomes" id="UP001178662">
    <property type="component" value="Chromosome"/>
</dbReference>
<dbReference type="AlphaFoldDB" id="A0AA95EXY1"/>
<reference evidence="1" key="1">
    <citation type="submission" date="2023-03" db="EMBL/GenBank/DDBJ databases">
        <title>Andean soil-derived lignocellulolytic bacterial consortium as a source of novel taxa and putative plastic-active enzymes.</title>
        <authorList>
            <person name="Diaz-Garcia L."/>
            <person name="Chuvochina M."/>
            <person name="Feuerriegel G."/>
            <person name="Bunk B."/>
            <person name="Sproer C."/>
            <person name="Streit W.R."/>
            <person name="Rodriguez L.M."/>
            <person name="Overmann J."/>
            <person name="Jimenez D.J."/>
        </authorList>
    </citation>
    <scope>NUCLEOTIDE SEQUENCE</scope>
    <source>
        <strain evidence="1">MAG 2441</strain>
    </source>
</reference>
<organism evidence="1 2">
    <name type="scientific">Candidatus Cohnella colombiensis</name>
    <dbReference type="NCBI Taxonomy" id="3121368"/>
    <lineage>
        <taxon>Bacteria</taxon>
        <taxon>Bacillati</taxon>
        <taxon>Bacillota</taxon>
        <taxon>Bacilli</taxon>
        <taxon>Bacillales</taxon>
        <taxon>Paenibacillaceae</taxon>
        <taxon>Cohnella</taxon>
    </lineage>
</organism>
<name>A0AA95EXY1_9BACL</name>
<dbReference type="EMBL" id="CP119317">
    <property type="protein sequence ID" value="WEK54976.1"/>
    <property type="molecule type" value="Genomic_DNA"/>
</dbReference>
<sequence length="47" mass="5067">MVFSITFSSGATNATAFTFKDPYFETAVQNGVASSRNWFSLALVVNA</sequence>
<gene>
    <name evidence="1" type="ORF">P0Y55_02505</name>
</gene>
<keyword evidence="2" id="KW-1185">Reference proteome</keyword>
<accession>A0AA95EXY1</accession>
<protein>
    <submittedName>
        <fullName evidence="1">Uncharacterized protein</fullName>
    </submittedName>
</protein>
<evidence type="ECO:0000313" key="2">
    <source>
        <dbReference type="Proteomes" id="UP001178662"/>
    </source>
</evidence>
<proteinExistence type="predicted"/>